<dbReference type="Proteomes" id="UP000685013">
    <property type="component" value="Chromosome 11"/>
</dbReference>
<accession>A0AAV6MU19</accession>
<keyword evidence="2" id="KW-1185">Reference proteome</keyword>
<sequence>MGGEMMGGCVFDGSISMRDFLIERRPYHRNCGCALHHRLKNGGCPHALNSSVSFLKARKWTDTCRLQIQAMSEFSAHAAPTSLLHDLSSGICADEVSICSEN</sequence>
<organism evidence="1 2">
    <name type="scientific">Cucurbita argyrosperma subsp. sororia</name>
    <dbReference type="NCBI Taxonomy" id="37648"/>
    <lineage>
        <taxon>Eukaryota</taxon>
        <taxon>Viridiplantae</taxon>
        <taxon>Streptophyta</taxon>
        <taxon>Embryophyta</taxon>
        <taxon>Tracheophyta</taxon>
        <taxon>Spermatophyta</taxon>
        <taxon>Magnoliopsida</taxon>
        <taxon>eudicotyledons</taxon>
        <taxon>Gunneridae</taxon>
        <taxon>Pentapetalae</taxon>
        <taxon>rosids</taxon>
        <taxon>fabids</taxon>
        <taxon>Cucurbitales</taxon>
        <taxon>Cucurbitaceae</taxon>
        <taxon>Cucurbiteae</taxon>
        <taxon>Cucurbita</taxon>
    </lineage>
</organism>
<proteinExistence type="predicted"/>
<evidence type="ECO:0000313" key="2">
    <source>
        <dbReference type="Proteomes" id="UP000685013"/>
    </source>
</evidence>
<gene>
    <name evidence="1" type="ORF">SDJN03_16416</name>
</gene>
<comment type="caution">
    <text evidence="1">The sequence shown here is derived from an EMBL/GenBank/DDBJ whole genome shotgun (WGS) entry which is preliminary data.</text>
</comment>
<feature type="non-terminal residue" evidence="1">
    <location>
        <position position="1"/>
    </location>
</feature>
<dbReference type="AlphaFoldDB" id="A0AAV6MU19"/>
<reference evidence="1 2" key="1">
    <citation type="journal article" date="2021" name="Hortic Res">
        <title>The domestication of Cucurbita argyrosperma as revealed by the genome of its wild relative.</title>
        <authorList>
            <person name="Barrera-Redondo J."/>
            <person name="Sanchez-de la Vega G."/>
            <person name="Aguirre-Liguori J.A."/>
            <person name="Castellanos-Morales G."/>
            <person name="Gutierrez-Guerrero Y.T."/>
            <person name="Aguirre-Dugua X."/>
            <person name="Aguirre-Planter E."/>
            <person name="Tenaillon M.I."/>
            <person name="Lira-Saade R."/>
            <person name="Eguiarte L.E."/>
        </authorList>
    </citation>
    <scope>NUCLEOTIDE SEQUENCE [LARGE SCALE GENOMIC DNA]</scope>
    <source>
        <strain evidence="1">JBR-2021</strain>
    </source>
</reference>
<dbReference type="PANTHER" id="PTHR35121:SF4">
    <property type="entry name" value="SWIM-TYPE DOMAIN-CONTAINING PROTEIN"/>
    <property type="match status" value="1"/>
</dbReference>
<dbReference type="PANTHER" id="PTHR35121">
    <property type="entry name" value="HOMEODOMAIN PROTEIN 8, PUTATIVE-RELATED"/>
    <property type="match status" value="1"/>
</dbReference>
<evidence type="ECO:0000313" key="1">
    <source>
        <dbReference type="EMBL" id="KAG6587851.1"/>
    </source>
</evidence>
<name>A0AAV6MU19_9ROSI</name>
<protein>
    <submittedName>
        <fullName evidence="1">Uncharacterized protein</fullName>
    </submittedName>
</protein>
<dbReference type="EMBL" id="JAGKQH010000011">
    <property type="protein sequence ID" value="KAG6587851.1"/>
    <property type="molecule type" value="Genomic_DNA"/>
</dbReference>